<sequence>MNFLLSTLIIWIYLFIIIIYIGITDANRVWELLFFAAVFLPIFLLFAVVLPILNIYLVNRKKKAVYGLVIAYFFAAWLLFYLVLEVLSGTATWLENRLLYGKQVDEAKIELLQEAEQSIEARYNREFQLMESIYSDEDRFLRVRYFLQYKDESCLNDCDLIAFSLSYEKEGWRLKRLAPTDIWYLESN</sequence>
<name>A0A396S4T7_9BACL</name>
<evidence type="ECO:0000313" key="2">
    <source>
        <dbReference type="EMBL" id="RHW34010.1"/>
    </source>
</evidence>
<evidence type="ECO:0000313" key="3">
    <source>
        <dbReference type="Proteomes" id="UP000265692"/>
    </source>
</evidence>
<reference evidence="2 3" key="1">
    <citation type="submission" date="2018-08" db="EMBL/GenBank/DDBJ databases">
        <title>Lysinibacillus sp. YLB-03 draft genome sequence.</title>
        <authorList>
            <person name="Yu L."/>
        </authorList>
    </citation>
    <scope>NUCLEOTIDE SEQUENCE [LARGE SCALE GENOMIC DNA]</scope>
    <source>
        <strain evidence="2 3">YLB-03</strain>
    </source>
</reference>
<organism evidence="2 3">
    <name type="scientific">Ureibacillus yapensis</name>
    <dbReference type="NCBI Taxonomy" id="2304605"/>
    <lineage>
        <taxon>Bacteria</taxon>
        <taxon>Bacillati</taxon>
        <taxon>Bacillota</taxon>
        <taxon>Bacilli</taxon>
        <taxon>Bacillales</taxon>
        <taxon>Caryophanaceae</taxon>
        <taxon>Ureibacillus</taxon>
    </lineage>
</organism>
<keyword evidence="1" id="KW-1133">Transmembrane helix</keyword>
<dbReference type="Proteomes" id="UP000265692">
    <property type="component" value="Unassembled WGS sequence"/>
</dbReference>
<dbReference type="EMBL" id="QWEI01000009">
    <property type="protein sequence ID" value="RHW34010.1"/>
    <property type="molecule type" value="Genomic_DNA"/>
</dbReference>
<keyword evidence="1" id="KW-0812">Transmembrane</keyword>
<feature type="transmembrane region" description="Helical" evidence="1">
    <location>
        <begin position="5"/>
        <end position="23"/>
    </location>
</feature>
<comment type="caution">
    <text evidence="2">The sequence shown here is derived from an EMBL/GenBank/DDBJ whole genome shotgun (WGS) entry which is preliminary data.</text>
</comment>
<feature type="transmembrane region" description="Helical" evidence="1">
    <location>
        <begin position="65"/>
        <end position="84"/>
    </location>
</feature>
<proteinExistence type="predicted"/>
<gene>
    <name evidence="2" type="ORF">D1B33_14510</name>
</gene>
<protein>
    <submittedName>
        <fullName evidence="2">Uncharacterized protein</fullName>
    </submittedName>
</protein>
<keyword evidence="1" id="KW-0472">Membrane</keyword>
<keyword evidence="3" id="KW-1185">Reference proteome</keyword>
<feature type="transmembrane region" description="Helical" evidence="1">
    <location>
        <begin position="29"/>
        <end position="53"/>
    </location>
</feature>
<accession>A0A396S4T7</accession>
<evidence type="ECO:0000256" key="1">
    <source>
        <dbReference type="SAM" id="Phobius"/>
    </source>
</evidence>
<dbReference type="AlphaFoldDB" id="A0A396S4T7"/>